<proteinExistence type="inferred from homology"/>
<reference evidence="17" key="1">
    <citation type="submission" date="2015-01" db="EMBL/GenBank/DDBJ databases">
        <authorList>
            <person name="Aksoy S."/>
            <person name="Warren W."/>
            <person name="Wilson R.K."/>
        </authorList>
    </citation>
    <scope>NUCLEOTIDE SEQUENCE [LARGE SCALE GENOMIC DNA]</scope>
    <source>
        <strain evidence="17">IAEA</strain>
    </source>
</reference>
<dbReference type="PROSITE" id="PS50968">
    <property type="entry name" value="BIOTINYL_LIPOYL"/>
    <property type="match status" value="1"/>
</dbReference>
<sequence length="597" mass="63794">MSSLISITTRRLPHNVLFLGMQAARSQEVKTASLVRKCSRLVSASALRPVGEPFAHRGTQYIHTSADLWSKQTVNVPPFPESVSEGDIKFTTKVGDQVSVDQVVMEVETDKTAVPVPAPFNGVIREILVKDGDSVKSGQALFVIEQTAGGAAPAPKPAATPAAKPAAGAAVSPPKSAAAKSPAAAPPQPTAAPPPPRPAASAPPPSPPKPVTPVAAIPRSQAAQVKIPPADYSREITGTRTEQRVKMNRMRQKIAARLKEAQNVNAMLTTFNEIDMSAAMDFRKSNLEAFTKKYGIKIGFMSIFTKASAYALQDQPEIVYRDYVDISVAVATPKGLVVPVVRNVEGMNYADIEIAMAALGEKARKGAITVEDMDGGTFTISNGGVFGSLMGTPIINPPQSAILGMHGIFERPIAVKGQVVIRPMMYVALTYDHRLIDGREAVMFLRKIKAAEIVYRDYVDISVAVATPKGLVVPVVRNVEGMNYADIEIAMAALGEKARKGAITVEDMDGGTFTISNGGVFGSLMGTPIINPPQSAILGMHGIFERPIAVKGQVVIRPMMYVALTYDHRLIDGREAVMFLRKIKAAVEDPKIMLAGL</sequence>
<evidence type="ECO:0000259" key="15">
    <source>
        <dbReference type="PROSITE" id="PS50968"/>
    </source>
</evidence>
<dbReference type="SUPFAM" id="SSF52777">
    <property type="entry name" value="CoA-dependent acyltransferases"/>
    <property type="match status" value="2"/>
</dbReference>
<feature type="compositionally biased region" description="Low complexity" evidence="14">
    <location>
        <begin position="150"/>
        <end position="183"/>
    </location>
</feature>
<dbReference type="Gene3D" id="3.30.559.10">
    <property type="entry name" value="Chloramphenicol acetyltransferase-like domain"/>
    <property type="match status" value="2"/>
</dbReference>
<evidence type="ECO:0000256" key="10">
    <source>
        <dbReference type="ARBA" id="ARBA00023315"/>
    </source>
</evidence>
<name>A0A1B0BUA5_9MUSC</name>
<accession>A0A1B0BUA5</accession>
<evidence type="ECO:0000313" key="17">
    <source>
        <dbReference type="Proteomes" id="UP000092460"/>
    </source>
</evidence>
<evidence type="ECO:0000256" key="13">
    <source>
        <dbReference type="ARBA" id="ARBA00046046"/>
    </source>
</evidence>
<evidence type="ECO:0000256" key="14">
    <source>
        <dbReference type="SAM" id="MobiDB-lite"/>
    </source>
</evidence>
<reference evidence="16" key="2">
    <citation type="submission" date="2020-05" db="UniProtKB">
        <authorList>
            <consortium name="EnsemblMetazoa"/>
        </authorList>
    </citation>
    <scope>IDENTIFICATION</scope>
    <source>
        <strain evidence="16">IAEA</strain>
    </source>
</reference>
<dbReference type="GO" id="GO:0045252">
    <property type="term" value="C:oxoglutarate dehydrogenase complex"/>
    <property type="evidence" value="ECO:0007669"/>
    <property type="project" value="InterPro"/>
</dbReference>
<dbReference type="InterPro" id="IPR023213">
    <property type="entry name" value="CAT-like_dom_sf"/>
</dbReference>
<comment type="pathway">
    <text evidence="2">Amino-acid degradation; L-lysine degradation via saccharopine pathway; glutaryl-CoA from L-lysine: step 6/6.</text>
</comment>
<dbReference type="Pfam" id="PF00364">
    <property type="entry name" value="Biotin_lipoyl"/>
    <property type="match status" value="1"/>
</dbReference>
<dbReference type="GO" id="GO:0033512">
    <property type="term" value="P:L-lysine catabolic process to acetyl-CoA via saccharopine"/>
    <property type="evidence" value="ECO:0007669"/>
    <property type="project" value="UniProtKB-UniPathway"/>
</dbReference>
<evidence type="ECO:0000256" key="12">
    <source>
        <dbReference type="ARBA" id="ARBA00032406"/>
    </source>
</evidence>
<keyword evidence="8" id="KW-0450">Lipoyl</keyword>
<dbReference type="EnsemblMetazoa" id="GPPI040754-RA">
    <property type="protein sequence ID" value="GPPI040754-PA"/>
    <property type="gene ID" value="GPPI040754"/>
</dbReference>
<dbReference type="CDD" id="cd06849">
    <property type="entry name" value="lipoyl_domain"/>
    <property type="match status" value="1"/>
</dbReference>
<evidence type="ECO:0000256" key="2">
    <source>
        <dbReference type="ARBA" id="ARBA00005145"/>
    </source>
</evidence>
<comment type="similarity">
    <text evidence="3">Belongs to the 2-oxoacid dehydrogenase family.</text>
</comment>
<dbReference type="SUPFAM" id="SSF51230">
    <property type="entry name" value="Single hybrid motif"/>
    <property type="match status" value="1"/>
</dbReference>
<evidence type="ECO:0000256" key="4">
    <source>
        <dbReference type="ARBA" id="ARBA00012945"/>
    </source>
</evidence>
<comment type="function">
    <text evidence="13">Dihydrolipoamide succinyltransferase (E2) component of the 2-oxoglutarate dehydrogenase complex. The 2-oxoglutarate dehydrogenase complex catalyzes the overall conversion of 2-oxoglutarate to succinyl-CoA and CO(2). The 2-oxoglutarate dehydrogenase complex is mainly active in the mitochondrion. A fraction of the 2-oxoglutarate dehydrogenase complex also localizes in the nucleus and is required for lysine succinylation of histones: associates with KAT2A on chromatin and provides succinyl-CoA to histone succinyltransferase KAT2A.</text>
</comment>
<dbReference type="EMBL" id="JXJN01020586">
    <property type="status" value="NOT_ANNOTATED_CDS"/>
    <property type="molecule type" value="Genomic_DNA"/>
</dbReference>
<evidence type="ECO:0000256" key="6">
    <source>
        <dbReference type="ARBA" id="ARBA00022532"/>
    </source>
</evidence>
<dbReference type="AlphaFoldDB" id="A0A1B0BUA5"/>
<evidence type="ECO:0000256" key="1">
    <source>
        <dbReference type="ARBA" id="ARBA00001938"/>
    </source>
</evidence>
<keyword evidence="9" id="KW-0809">Transit peptide</keyword>
<evidence type="ECO:0000256" key="9">
    <source>
        <dbReference type="ARBA" id="ARBA00022946"/>
    </source>
</evidence>
<keyword evidence="10" id="KW-0012">Acyltransferase</keyword>
<evidence type="ECO:0000256" key="8">
    <source>
        <dbReference type="ARBA" id="ARBA00022823"/>
    </source>
</evidence>
<evidence type="ECO:0000256" key="3">
    <source>
        <dbReference type="ARBA" id="ARBA00007317"/>
    </source>
</evidence>
<dbReference type="Pfam" id="PF00198">
    <property type="entry name" value="2-oxoacid_dh"/>
    <property type="match status" value="1"/>
</dbReference>
<evidence type="ECO:0000256" key="5">
    <source>
        <dbReference type="ARBA" id="ARBA00020294"/>
    </source>
</evidence>
<comment type="cofactor">
    <cofactor evidence="1">
        <name>(R)-lipoate</name>
        <dbReference type="ChEBI" id="CHEBI:83088"/>
    </cofactor>
</comment>
<dbReference type="EC" id="2.3.1.61" evidence="4"/>
<dbReference type="InterPro" id="IPR006255">
    <property type="entry name" value="SucB"/>
</dbReference>
<dbReference type="GO" id="GO:0006099">
    <property type="term" value="P:tricarboxylic acid cycle"/>
    <property type="evidence" value="ECO:0007669"/>
    <property type="project" value="UniProtKB-KW"/>
</dbReference>
<dbReference type="Proteomes" id="UP000092460">
    <property type="component" value="Unassembled WGS sequence"/>
</dbReference>
<dbReference type="UniPathway" id="UPA00868">
    <property type="reaction ID" value="UER00840"/>
</dbReference>
<dbReference type="EMBL" id="JXJN01020585">
    <property type="status" value="NOT_ANNOTATED_CDS"/>
    <property type="molecule type" value="Genomic_DNA"/>
</dbReference>
<dbReference type="VEuPathDB" id="VectorBase:GPPI040754"/>
<dbReference type="InterPro" id="IPR050537">
    <property type="entry name" value="2-oxoacid_dehydrogenase"/>
</dbReference>
<dbReference type="Gene3D" id="2.40.50.100">
    <property type="match status" value="1"/>
</dbReference>
<evidence type="ECO:0000313" key="16">
    <source>
        <dbReference type="EnsemblMetazoa" id="GPPI040754-PA"/>
    </source>
</evidence>
<dbReference type="InterPro" id="IPR000089">
    <property type="entry name" value="Biotin_lipoyl"/>
</dbReference>
<feature type="region of interest" description="Disordered" evidence="14">
    <location>
        <begin position="150"/>
        <end position="214"/>
    </location>
</feature>
<dbReference type="GO" id="GO:0005739">
    <property type="term" value="C:mitochondrion"/>
    <property type="evidence" value="ECO:0007669"/>
    <property type="project" value="TreeGrafter"/>
</dbReference>
<dbReference type="PANTHER" id="PTHR43416">
    <property type="entry name" value="DIHYDROLIPOYLLYSINE-RESIDUE SUCCINYLTRANSFERASE COMPONENT OF 2-OXOGLUTARATE DEHYDROGENASE COMPLEX, MITOCHONDRIAL-RELATED"/>
    <property type="match status" value="1"/>
</dbReference>
<dbReference type="InterPro" id="IPR001078">
    <property type="entry name" value="2-oxoacid_DH_actylTfrase"/>
</dbReference>
<keyword evidence="7" id="KW-0808">Transferase</keyword>
<dbReference type="PANTHER" id="PTHR43416:SF5">
    <property type="entry name" value="DIHYDROLIPOYLLYSINE-RESIDUE SUCCINYLTRANSFERASE COMPONENT OF 2-OXOGLUTARATE DEHYDROGENASE COMPLEX, MITOCHONDRIAL"/>
    <property type="match status" value="1"/>
</dbReference>
<feature type="domain" description="Lipoyl-binding" evidence="15">
    <location>
        <begin position="71"/>
        <end position="145"/>
    </location>
</feature>
<dbReference type="InterPro" id="IPR011053">
    <property type="entry name" value="Single_hybrid_motif"/>
</dbReference>
<dbReference type="InterPro" id="IPR003016">
    <property type="entry name" value="2-oxoA_DH_lipoyl-BS"/>
</dbReference>
<organism evidence="16 17">
    <name type="scientific">Glossina palpalis gambiensis</name>
    <dbReference type="NCBI Taxonomy" id="67801"/>
    <lineage>
        <taxon>Eukaryota</taxon>
        <taxon>Metazoa</taxon>
        <taxon>Ecdysozoa</taxon>
        <taxon>Arthropoda</taxon>
        <taxon>Hexapoda</taxon>
        <taxon>Insecta</taxon>
        <taxon>Pterygota</taxon>
        <taxon>Neoptera</taxon>
        <taxon>Endopterygota</taxon>
        <taxon>Diptera</taxon>
        <taxon>Brachycera</taxon>
        <taxon>Muscomorpha</taxon>
        <taxon>Hippoboscoidea</taxon>
        <taxon>Glossinidae</taxon>
        <taxon>Glossina</taxon>
    </lineage>
</organism>
<dbReference type="NCBIfam" id="TIGR01347">
    <property type="entry name" value="sucB"/>
    <property type="match status" value="1"/>
</dbReference>
<dbReference type="PROSITE" id="PS00189">
    <property type="entry name" value="LIPOYL"/>
    <property type="match status" value="1"/>
</dbReference>
<protein>
    <recommendedName>
        <fullName evidence="5">Dihydrolipoyllysine-residue succinyltransferase component of 2-oxoglutarate dehydrogenase complex, mitochondrial</fullName>
        <ecNumber evidence="4">2.3.1.61</ecNumber>
    </recommendedName>
    <alternativeName>
        <fullName evidence="12">2-oxoglutarate dehydrogenase complex component E2</fullName>
    </alternativeName>
    <alternativeName>
        <fullName evidence="11">E2K</fullName>
    </alternativeName>
</protein>
<keyword evidence="6" id="KW-0816">Tricarboxylic acid cycle</keyword>
<dbReference type="GO" id="GO:0004149">
    <property type="term" value="F:dihydrolipoyllysine-residue succinyltransferase activity"/>
    <property type="evidence" value="ECO:0007669"/>
    <property type="project" value="UniProtKB-EC"/>
</dbReference>
<keyword evidence="17" id="KW-1185">Reference proteome</keyword>
<evidence type="ECO:0000256" key="7">
    <source>
        <dbReference type="ARBA" id="ARBA00022679"/>
    </source>
</evidence>
<evidence type="ECO:0000256" key="11">
    <source>
        <dbReference type="ARBA" id="ARBA00031331"/>
    </source>
</evidence>
<dbReference type="STRING" id="67801.A0A1B0BUA5"/>
<feature type="compositionally biased region" description="Pro residues" evidence="14">
    <location>
        <begin position="184"/>
        <end position="211"/>
    </location>
</feature>